<comment type="caution">
    <text evidence="1">The sequence shown here is derived from an EMBL/GenBank/DDBJ whole genome shotgun (WGS) entry which is preliminary data.</text>
</comment>
<protein>
    <submittedName>
        <fullName evidence="1">Uncharacterized protein</fullName>
    </submittedName>
</protein>
<sequence>MICVQVIPRARIPSPVSFTSDKATSTVINKAIVFISPFIASVIHRFNLGQVETVVILIGENIEAGCPYIKGSTSLFGQATIRQEFVLGSVRHAPGRIVVIIRYLFRIAP</sequence>
<dbReference type="AlphaFoldDB" id="J9D4N6"/>
<proteinExistence type="predicted"/>
<accession>J9D4N6</accession>
<name>J9D4N6_9ZZZZ</name>
<evidence type="ECO:0000313" key="1">
    <source>
        <dbReference type="EMBL" id="EJX07626.1"/>
    </source>
</evidence>
<reference evidence="1" key="1">
    <citation type="journal article" date="2012" name="PLoS ONE">
        <title>Gene sets for utilization of primary and secondary nutrition supplies in the distal gut of endangered iberian lynx.</title>
        <authorList>
            <person name="Alcaide M."/>
            <person name="Messina E."/>
            <person name="Richter M."/>
            <person name="Bargiela R."/>
            <person name="Peplies J."/>
            <person name="Huws S.A."/>
            <person name="Newbold C.J."/>
            <person name="Golyshin P.N."/>
            <person name="Simon M.A."/>
            <person name="Lopez G."/>
            <person name="Yakimov M.M."/>
            <person name="Ferrer M."/>
        </authorList>
    </citation>
    <scope>NUCLEOTIDE SEQUENCE</scope>
</reference>
<gene>
    <name evidence="1" type="ORF">EVA_04263</name>
</gene>
<organism evidence="1">
    <name type="scientific">gut metagenome</name>
    <dbReference type="NCBI Taxonomy" id="749906"/>
    <lineage>
        <taxon>unclassified sequences</taxon>
        <taxon>metagenomes</taxon>
        <taxon>organismal metagenomes</taxon>
    </lineage>
</organism>
<dbReference type="EMBL" id="AMCI01000834">
    <property type="protein sequence ID" value="EJX07626.1"/>
    <property type="molecule type" value="Genomic_DNA"/>
</dbReference>